<organism evidence="1 2">
    <name type="scientific">Lasiosphaeria miniovina</name>
    <dbReference type="NCBI Taxonomy" id="1954250"/>
    <lineage>
        <taxon>Eukaryota</taxon>
        <taxon>Fungi</taxon>
        <taxon>Dikarya</taxon>
        <taxon>Ascomycota</taxon>
        <taxon>Pezizomycotina</taxon>
        <taxon>Sordariomycetes</taxon>
        <taxon>Sordariomycetidae</taxon>
        <taxon>Sordariales</taxon>
        <taxon>Lasiosphaeriaceae</taxon>
        <taxon>Lasiosphaeria</taxon>
    </lineage>
</organism>
<reference evidence="1" key="1">
    <citation type="submission" date="2023-06" db="EMBL/GenBank/DDBJ databases">
        <title>Genome-scale phylogeny and comparative genomics of the fungal order Sordariales.</title>
        <authorList>
            <consortium name="Lawrence Berkeley National Laboratory"/>
            <person name="Hensen N."/>
            <person name="Bonometti L."/>
            <person name="Westerberg I."/>
            <person name="Brannstrom I.O."/>
            <person name="Guillou S."/>
            <person name="Cros-Aarteil S."/>
            <person name="Calhoun S."/>
            <person name="Haridas S."/>
            <person name="Kuo A."/>
            <person name="Mondo S."/>
            <person name="Pangilinan J."/>
            <person name="Riley R."/>
            <person name="LaButti K."/>
            <person name="Andreopoulos B."/>
            <person name="Lipzen A."/>
            <person name="Chen C."/>
            <person name="Yanf M."/>
            <person name="Daum C."/>
            <person name="Ng V."/>
            <person name="Clum A."/>
            <person name="Steindorff A."/>
            <person name="Ohm R."/>
            <person name="Martin F."/>
            <person name="Silar P."/>
            <person name="Natvig D."/>
            <person name="Lalanne C."/>
            <person name="Gautier V."/>
            <person name="Ament-velasquez S.L."/>
            <person name="Kruys A."/>
            <person name="Hutchinson M.I."/>
            <person name="Powell A.J."/>
            <person name="Barry K."/>
            <person name="Miller A.N."/>
            <person name="Grigoriev I.V."/>
            <person name="Debuchy R."/>
            <person name="Gladieux P."/>
            <person name="Thoren M.H."/>
            <person name="Johannesson H."/>
        </authorList>
    </citation>
    <scope>NUCLEOTIDE SEQUENCE</scope>
    <source>
        <strain evidence="1">SMH2392-1A</strain>
    </source>
</reference>
<gene>
    <name evidence="1" type="ORF">B0T26DRAFT_713607</name>
</gene>
<dbReference type="GeneID" id="85325399"/>
<evidence type="ECO:0000313" key="2">
    <source>
        <dbReference type="Proteomes" id="UP001172101"/>
    </source>
</evidence>
<sequence length="65" mass="7243">MARGLLRVLCLARHRWADGMFTQELSTQVESSHTSRTGINDSKIRLVGFLDFIYQLSTACIGASL</sequence>
<name>A0AA40DW58_9PEZI</name>
<keyword evidence="2" id="KW-1185">Reference proteome</keyword>
<comment type="caution">
    <text evidence="1">The sequence shown here is derived from an EMBL/GenBank/DDBJ whole genome shotgun (WGS) entry which is preliminary data.</text>
</comment>
<dbReference type="Proteomes" id="UP001172101">
    <property type="component" value="Unassembled WGS sequence"/>
</dbReference>
<protein>
    <submittedName>
        <fullName evidence="1">Uncharacterized protein</fullName>
    </submittedName>
</protein>
<dbReference type="EMBL" id="JAUIRO010000004">
    <property type="protein sequence ID" value="KAK0718564.1"/>
    <property type="molecule type" value="Genomic_DNA"/>
</dbReference>
<dbReference type="AlphaFoldDB" id="A0AA40DW58"/>
<proteinExistence type="predicted"/>
<evidence type="ECO:0000313" key="1">
    <source>
        <dbReference type="EMBL" id="KAK0718564.1"/>
    </source>
</evidence>
<accession>A0AA40DW58</accession>
<dbReference type="RefSeq" id="XP_060297357.1">
    <property type="nucleotide sequence ID" value="XM_060442129.1"/>
</dbReference>